<dbReference type="GO" id="GO:0003700">
    <property type="term" value="F:DNA-binding transcription factor activity"/>
    <property type="evidence" value="ECO:0007669"/>
    <property type="project" value="InterPro"/>
</dbReference>
<evidence type="ECO:0000256" key="2">
    <source>
        <dbReference type="ARBA" id="ARBA00023125"/>
    </source>
</evidence>
<evidence type="ECO:0000313" key="7">
    <source>
        <dbReference type="Proteomes" id="UP000291591"/>
    </source>
</evidence>
<proteinExistence type="predicted"/>
<dbReference type="RefSeq" id="WP_130291475.1">
    <property type="nucleotide sequence ID" value="NZ_SHKL01000001.1"/>
</dbReference>
<evidence type="ECO:0000313" key="6">
    <source>
        <dbReference type="EMBL" id="RZT87304.1"/>
    </source>
</evidence>
<keyword evidence="3" id="KW-0804">Transcription</keyword>
<keyword evidence="7" id="KW-1185">Reference proteome</keyword>
<feature type="domain" description="HTH gntR-type" evidence="5">
    <location>
        <begin position="31"/>
        <end position="98"/>
    </location>
</feature>
<dbReference type="InterPro" id="IPR008920">
    <property type="entry name" value="TF_FadR/GntR_C"/>
</dbReference>
<dbReference type="InterPro" id="IPR036390">
    <property type="entry name" value="WH_DNA-bd_sf"/>
</dbReference>
<dbReference type="GO" id="GO:0003677">
    <property type="term" value="F:DNA binding"/>
    <property type="evidence" value="ECO:0007669"/>
    <property type="project" value="UniProtKB-KW"/>
</dbReference>
<dbReference type="CDD" id="cd07377">
    <property type="entry name" value="WHTH_GntR"/>
    <property type="match status" value="1"/>
</dbReference>
<dbReference type="SMART" id="SM00345">
    <property type="entry name" value="HTH_GNTR"/>
    <property type="match status" value="1"/>
</dbReference>
<evidence type="ECO:0000256" key="1">
    <source>
        <dbReference type="ARBA" id="ARBA00023015"/>
    </source>
</evidence>
<gene>
    <name evidence="6" type="ORF">EV383_4215</name>
</gene>
<evidence type="ECO:0000256" key="4">
    <source>
        <dbReference type="SAM" id="MobiDB-lite"/>
    </source>
</evidence>
<evidence type="ECO:0000256" key="3">
    <source>
        <dbReference type="ARBA" id="ARBA00023163"/>
    </source>
</evidence>
<dbReference type="SMART" id="SM00895">
    <property type="entry name" value="FCD"/>
    <property type="match status" value="1"/>
</dbReference>
<dbReference type="OrthoDB" id="3186208at2"/>
<reference evidence="6 7" key="1">
    <citation type="submission" date="2019-02" db="EMBL/GenBank/DDBJ databases">
        <title>Sequencing the genomes of 1000 actinobacteria strains.</title>
        <authorList>
            <person name="Klenk H.-P."/>
        </authorList>
    </citation>
    <scope>NUCLEOTIDE SEQUENCE [LARGE SCALE GENOMIC DNA]</scope>
    <source>
        <strain evidence="6 7">DSM 45779</strain>
    </source>
</reference>
<dbReference type="PANTHER" id="PTHR43537:SF24">
    <property type="entry name" value="GLUCONATE OPERON TRANSCRIPTIONAL REPRESSOR"/>
    <property type="match status" value="1"/>
</dbReference>
<dbReference type="Pfam" id="PF07729">
    <property type="entry name" value="FCD"/>
    <property type="match status" value="1"/>
</dbReference>
<protein>
    <submittedName>
        <fullName evidence="6">GntR family transcriptional regulator</fullName>
    </submittedName>
</protein>
<organism evidence="6 7">
    <name type="scientific">Pseudonocardia sediminis</name>
    <dbReference type="NCBI Taxonomy" id="1397368"/>
    <lineage>
        <taxon>Bacteria</taxon>
        <taxon>Bacillati</taxon>
        <taxon>Actinomycetota</taxon>
        <taxon>Actinomycetes</taxon>
        <taxon>Pseudonocardiales</taxon>
        <taxon>Pseudonocardiaceae</taxon>
        <taxon>Pseudonocardia</taxon>
    </lineage>
</organism>
<name>A0A4Q7V1G8_PSEST</name>
<feature type="region of interest" description="Disordered" evidence="4">
    <location>
        <begin position="1"/>
        <end position="25"/>
    </location>
</feature>
<dbReference type="InterPro" id="IPR036388">
    <property type="entry name" value="WH-like_DNA-bd_sf"/>
</dbReference>
<dbReference type="Gene3D" id="1.10.10.10">
    <property type="entry name" value="Winged helix-like DNA-binding domain superfamily/Winged helix DNA-binding domain"/>
    <property type="match status" value="1"/>
</dbReference>
<dbReference type="EMBL" id="SHKL01000001">
    <property type="protein sequence ID" value="RZT87304.1"/>
    <property type="molecule type" value="Genomic_DNA"/>
</dbReference>
<dbReference type="PANTHER" id="PTHR43537">
    <property type="entry name" value="TRANSCRIPTIONAL REGULATOR, GNTR FAMILY"/>
    <property type="match status" value="1"/>
</dbReference>
<dbReference type="SUPFAM" id="SSF46785">
    <property type="entry name" value="Winged helix' DNA-binding domain"/>
    <property type="match status" value="1"/>
</dbReference>
<accession>A0A4Q7V1G8</accession>
<comment type="caution">
    <text evidence="6">The sequence shown here is derived from an EMBL/GenBank/DDBJ whole genome shotgun (WGS) entry which is preliminary data.</text>
</comment>
<keyword evidence="1" id="KW-0805">Transcription regulation</keyword>
<keyword evidence="2" id="KW-0238">DNA-binding</keyword>
<dbReference type="PROSITE" id="PS50949">
    <property type="entry name" value="HTH_GNTR"/>
    <property type="match status" value="1"/>
</dbReference>
<dbReference type="InterPro" id="IPR011711">
    <property type="entry name" value="GntR_C"/>
</dbReference>
<dbReference type="SUPFAM" id="SSF48008">
    <property type="entry name" value="GntR ligand-binding domain-like"/>
    <property type="match status" value="1"/>
</dbReference>
<dbReference type="InterPro" id="IPR000524">
    <property type="entry name" value="Tscrpt_reg_HTH_GntR"/>
</dbReference>
<dbReference type="Proteomes" id="UP000291591">
    <property type="component" value="Unassembled WGS sequence"/>
</dbReference>
<sequence length="251" mass="28111">MSSATARAGDDPGYPRRVSRPQTVRLDRGASRLSHAVYDQLKERLLDGRYAAGEQLSAAELRTEFDVSKQPIMEALRRLSGDGLIDIIPQVGTRVATYQPHEVGDFFVMFGGFEGSIAGIAATRRTAEQLADLDAISRQIDELRSETDVATRSRGYRLWNRRFHEAIHLMAHSRVMAETSRRMWDLSDFLINTTGSPNPLSPALDERHEDHERIRAALHAGDQQTARAEMESHIVRTFDVIQEAEDARGAS</sequence>
<dbReference type="AlphaFoldDB" id="A0A4Q7V1G8"/>
<dbReference type="Pfam" id="PF00392">
    <property type="entry name" value="GntR"/>
    <property type="match status" value="1"/>
</dbReference>
<dbReference type="Gene3D" id="1.20.120.530">
    <property type="entry name" value="GntR ligand-binding domain-like"/>
    <property type="match status" value="1"/>
</dbReference>
<evidence type="ECO:0000259" key="5">
    <source>
        <dbReference type="PROSITE" id="PS50949"/>
    </source>
</evidence>